<reference evidence="1" key="1">
    <citation type="journal article" date="2020" name="Stud. Mycol.">
        <title>101 Dothideomycetes genomes: a test case for predicting lifestyles and emergence of pathogens.</title>
        <authorList>
            <person name="Haridas S."/>
            <person name="Albert R."/>
            <person name="Binder M."/>
            <person name="Bloem J."/>
            <person name="Labutti K."/>
            <person name="Salamov A."/>
            <person name="Andreopoulos B."/>
            <person name="Baker S."/>
            <person name="Barry K."/>
            <person name="Bills G."/>
            <person name="Bluhm B."/>
            <person name="Cannon C."/>
            <person name="Castanera R."/>
            <person name="Culley D."/>
            <person name="Daum C."/>
            <person name="Ezra D."/>
            <person name="Gonzalez J."/>
            <person name="Henrissat B."/>
            <person name="Kuo A."/>
            <person name="Liang C."/>
            <person name="Lipzen A."/>
            <person name="Lutzoni F."/>
            <person name="Magnuson J."/>
            <person name="Mondo S."/>
            <person name="Nolan M."/>
            <person name="Ohm R."/>
            <person name="Pangilinan J."/>
            <person name="Park H.-J."/>
            <person name="Ramirez L."/>
            <person name="Alfaro M."/>
            <person name="Sun H."/>
            <person name="Tritt A."/>
            <person name="Yoshinaga Y."/>
            <person name="Zwiers L.-H."/>
            <person name="Turgeon B."/>
            <person name="Goodwin S."/>
            <person name="Spatafora J."/>
            <person name="Crous P."/>
            <person name="Grigoriev I."/>
        </authorList>
    </citation>
    <scope>NUCLEOTIDE SEQUENCE</scope>
    <source>
        <strain evidence="1">CBS 113818</strain>
    </source>
</reference>
<evidence type="ECO:0000313" key="1">
    <source>
        <dbReference type="EMBL" id="KAF2825538.1"/>
    </source>
</evidence>
<dbReference type="Proteomes" id="UP000799424">
    <property type="component" value="Unassembled WGS sequence"/>
</dbReference>
<evidence type="ECO:0000313" key="2">
    <source>
        <dbReference type="Proteomes" id="UP000799424"/>
    </source>
</evidence>
<gene>
    <name evidence="1" type="ORF">CC86DRAFT_419602</name>
</gene>
<protein>
    <submittedName>
        <fullName evidence="1">Uncharacterized protein</fullName>
    </submittedName>
</protein>
<dbReference type="AlphaFoldDB" id="A0A6A6ZXW9"/>
<accession>A0A6A6ZXW9</accession>
<dbReference type="EMBL" id="MU006228">
    <property type="protein sequence ID" value="KAF2825538.1"/>
    <property type="molecule type" value="Genomic_DNA"/>
</dbReference>
<sequence length="168" mass="18759">MGKHFNIHRLVPRKLGRQAKIAGIPAKDSGPMFSGVSCQRFFVSGAQSFFFTVTVPDQAQDLVETTLRGQANVFQALIDEQLAAGTQEQHARAQIYSSHVSKTEVLPWLEMTRWPRYFHGLNMADVAPLAYAANPITEPALVVLSESFDRLIERAHQSICEDKISVFD</sequence>
<dbReference type="OrthoDB" id="3944494at2759"/>
<organism evidence="1 2">
    <name type="scientific">Ophiobolus disseminans</name>
    <dbReference type="NCBI Taxonomy" id="1469910"/>
    <lineage>
        <taxon>Eukaryota</taxon>
        <taxon>Fungi</taxon>
        <taxon>Dikarya</taxon>
        <taxon>Ascomycota</taxon>
        <taxon>Pezizomycotina</taxon>
        <taxon>Dothideomycetes</taxon>
        <taxon>Pleosporomycetidae</taxon>
        <taxon>Pleosporales</taxon>
        <taxon>Pleosporineae</taxon>
        <taxon>Phaeosphaeriaceae</taxon>
        <taxon>Ophiobolus</taxon>
    </lineage>
</organism>
<proteinExistence type="predicted"/>
<name>A0A6A6ZXW9_9PLEO</name>
<keyword evidence="2" id="KW-1185">Reference proteome</keyword>